<protein>
    <submittedName>
        <fullName evidence="2">Uncharacterized protein</fullName>
    </submittedName>
</protein>
<dbReference type="InterPro" id="IPR029044">
    <property type="entry name" value="Nucleotide-diphossugar_trans"/>
</dbReference>
<reference evidence="2" key="1">
    <citation type="submission" date="2015-11" db="EMBL/GenBank/DDBJ databases">
        <title>De novo transcriptome assembly of four potential Pierce s Disease insect vectors from Arizona vineyards.</title>
        <authorList>
            <person name="Tassone E.E."/>
        </authorList>
    </citation>
    <scope>NUCLEOTIDE SEQUENCE</scope>
</reference>
<feature type="non-terminal residue" evidence="2">
    <location>
        <position position="106"/>
    </location>
</feature>
<dbReference type="Gene3D" id="3.90.550.10">
    <property type="entry name" value="Spore Coat Polysaccharide Biosynthesis Protein SpsA, Chain A"/>
    <property type="match status" value="1"/>
</dbReference>
<dbReference type="SUPFAM" id="SSF53448">
    <property type="entry name" value="Nucleotide-diphospho-sugar transferases"/>
    <property type="match status" value="1"/>
</dbReference>
<feature type="non-terminal residue" evidence="2">
    <location>
        <position position="1"/>
    </location>
</feature>
<dbReference type="PANTHER" id="PTHR11952:SF2">
    <property type="entry name" value="LD24639P"/>
    <property type="match status" value="1"/>
</dbReference>
<dbReference type="EMBL" id="GECU01020537">
    <property type="protein sequence ID" value="JAS87169.1"/>
    <property type="molecule type" value="Transcribed_RNA"/>
</dbReference>
<evidence type="ECO:0000256" key="1">
    <source>
        <dbReference type="ARBA" id="ARBA00010401"/>
    </source>
</evidence>
<dbReference type="AlphaFoldDB" id="A0A1B6IJS4"/>
<accession>A0A1B6IJS4</accession>
<evidence type="ECO:0000313" key="2">
    <source>
        <dbReference type="EMBL" id="JAS87169.1"/>
    </source>
</evidence>
<proteinExistence type="inferred from homology"/>
<dbReference type="GO" id="GO:0006048">
    <property type="term" value="P:UDP-N-acetylglucosamine biosynthetic process"/>
    <property type="evidence" value="ECO:0007669"/>
    <property type="project" value="TreeGrafter"/>
</dbReference>
<comment type="similarity">
    <text evidence="1">Belongs to the UDPGP type 1 family.</text>
</comment>
<sequence>LFNVVSVDNVLAHILDEVYVGAFYSSQLDILSKAVAAKPNENVGAFFRDGDRIRIREYSESSDDPEKSPLGNICNHLFSASFVEFIGSRELPFHEAKKKIPYTDAD</sequence>
<dbReference type="PANTHER" id="PTHR11952">
    <property type="entry name" value="UDP- GLUCOSE PYROPHOSPHORYLASE"/>
    <property type="match status" value="1"/>
</dbReference>
<name>A0A1B6IJS4_9HEMI</name>
<dbReference type="InterPro" id="IPR039741">
    <property type="entry name" value="UDP-sugar_pyrophosphorylase"/>
</dbReference>
<dbReference type="GO" id="GO:0003977">
    <property type="term" value="F:UDP-N-acetylglucosamine diphosphorylase activity"/>
    <property type="evidence" value="ECO:0007669"/>
    <property type="project" value="TreeGrafter"/>
</dbReference>
<gene>
    <name evidence="2" type="ORF">g.58069</name>
</gene>
<organism evidence="2">
    <name type="scientific">Homalodisca liturata</name>
    <dbReference type="NCBI Taxonomy" id="320908"/>
    <lineage>
        <taxon>Eukaryota</taxon>
        <taxon>Metazoa</taxon>
        <taxon>Ecdysozoa</taxon>
        <taxon>Arthropoda</taxon>
        <taxon>Hexapoda</taxon>
        <taxon>Insecta</taxon>
        <taxon>Pterygota</taxon>
        <taxon>Neoptera</taxon>
        <taxon>Paraneoptera</taxon>
        <taxon>Hemiptera</taxon>
        <taxon>Auchenorrhyncha</taxon>
        <taxon>Membracoidea</taxon>
        <taxon>Cicadellidae</taxon>
        <taxon>Cicadellinae</taxon>
        <taxon>Proconiini</taxon>
        <taxon>Homalodisca</taxon>
    </lineage>
</organism>